<dbReference type="Gene3D" id="3.90.550.10">
    <property type="entry name" value="Spore Coat Polysaccharide Biosynthesis Protein SpsA, Chain A"/>
    <property type="match status" value="1"/>
</dbReference>
<gene>
    <name evidence="4" type="ORF">RICGR_0955</name>
</gene>
<dbReference type="PANTHER" id="PTHR43685:SF2">
    <property type="entry name" value="GLYCOSYLTRANSFERASE 2-LIKE DOMAIN-CONTAINING PROTEIN"/>
    <property type="match status" value="1"/>
</dbReference>
<feature type="domain" description="Galactosyltransferase C-terminal" evidence="3">
    <location>
        <begin position="181"/>
        <end position="224"/>
    </location>
</feature>
<accession>A8PNA8</accession>
<dbReference type="OrthoDB" id="9801954at2"/>
<evidence type="ECO:0000313" key="4">
    <source>
        <dbReference type="EMBL" id="EDP46826.1"/>
    </source>
</evidence>
<keyword evidence="1 4" id="KW-0808">Transferase</keyword>
<sequence length="274" mass="31944">MRPKSFSISVIITTFNRPEALRLVLLALTHQTQLPSEVIVADDGSTFATRLLINQLKNHVNYPLKQIWQKDEGFQAAKIRNKASFYTNADYLIFLDGDCIPFPDFIEKHHLLAEPQWFVSGHRLLLEKKGTETILKTSYPVYKDSAQQWILRYFHRQSNRLFPLLRVPFNKLRKLHAKRWQGAKSCNLGLWKKDFLTVNGFDERFVGWGYEDSDLVIRLIRAGVYRKSGKFAIPVIHLWHPLNGRAQQGENLSLLKQIIQNKQIRAKVGFDRFI</sequence>
<protein>
    <submittedName>
        <fullName evidence="4">Glycosyl transferase, family 2</fullName>
    </submittedName>
</protein>
<organism evidence="4 5">
    <name type="scientific">Rickettsiella grylli</name>
    <dbReference type="NCBI Taxonomy" id="59196"/>
    <lineage>
        <taxon>Bacteria</taxon>
        <taxon>Pseudomonadati</taxon>
        <taxon>Pseudomonadota</taxon>
        <taxon>Gammaproteobacteria</taxon>
        <taxon>Legionellales</taxon>
        <taxon>Coxiellaceae</taxon>
        <taxon>Rickettsiella</taxon>
    </lineage>
</organism>
<comment type="caution">
    <text evidence="4">The sequence shown here is derived from an EMBL/GenBank/DDBJ whole genome shotgun (WGS) entry which is preliminary data.</text>
</comment>
<dbReference type="GO" id="GO:0016740">
    <property type="term" value="F:transferase activity"/>
    <property type="evidence" value="ECO:0007669"/>
    <property type="project" value="UniProtKB-KW"/>
</dbReference>
<dbReference type="InterPro" id="IPR029044">
    <property type="entry name" value="Nucleotide-diphossugar_trans"/>
</dbReference>
<name>A8PNA8_9COXI</name>
<feature type="domain" description="Glycosyltransferase 2-like" evidence="2">
    <location>
        <begin position="9"/>
        <end position="148"/>
    </location>
</feature>
<reference evidence="4" key="1">
    <citation type="submission" date="2006-04" db="EMBL/GenBank/DDBJ databases">
        <authorList>
            <person name="Seshadri R."/>
            <person name="Federici B.A."/>
        </authorList>
    </citation>
    <scope>NUCLEOTIDE SEQUENCE [LARGE SCALE GENOMIC DNA]</scope>
</reference>
<evidence type="ECO:0000259" key="3">
    <source>
        <dbReference type="Pfam" id="PF02709"/>
    </source>
</evidence>
<dbReference type="STRING" id="59196.RICGR_0955"/>
<proteinExistence type="predicted"/>
<dbReference type="InterPro" id="IPR001173">
    <property type="entry name" value="Glyco_trans_2-like"/>
</dbReference>
<dbReference type="Pfam" id="PF00535">
    <property type="entry name" value="Glycos_transf_2"/>
    <property type="match status" value="1"/>
</dbReference>
<dbReference type="AlphaFoldDB" id="A8PNA8"/>
<evidence type="ECO:0000259" key="2">
    <source>
        <dbReference type="Pfam" id="PF00535"/>
    </source>
</evidence>
<dbReference type="RefSeq" id="WP_006035793.1">
    <property type="nucleotide sequence ID" value="NZ_AAQJ02000001.1"/>
</dbReference>
<evidence type="ECO:0000313" key="5">
    <source>
        <dbReference type="Proteomes" id="UP000054075"/>
    </source>
</evidence>
<dbReference type="EMBL" id="AAQJ02000001">
    <property type="protein sequence ID" value="EDP46826.1"/>
    <property type="molecule type" value="Genomic_DNA"/>
</dbReference>
<evidence type="ECO:0000256" key="1">
    <source>
        <dbReference type="ARBA" id="ARBA00022679"/>
    </source>
</evidence>
<dbReference type="Pfam" id="PF02709">
    <property type="entry name" value="Glyco_transf_7C"/>
    <property type="match status" value="1"/>
</dbReference>
<dbReference type="PANTHER" id="PTHR43685">
    <property type="entry name" value="GLYCOSYLTRANSFERASE"/>
    <property type="match status" value="1"/>
</dbReference>
<keyword evidence="5" id="KW-1185">Reference proteome</keyword>
<dbReference type="CDD" id="cd06420">
    <property type="entry name" value="GT2_Chondriotin_Pol_N"/>
    <property type="match status" value="1"/>
</dbReference>
<dbReference type="InterPro" id="IPR050834">
    <property type="entry name" value="Glycosyltransf_2"/>
</dbReference>
<dbReference type="Proteomes" id="UP000054075">
    <property type="component" value="Unassembled WGS sequence"/>
</dbReference>
<reference evidence="4" key="2">
    <citation type="submission" date="2007-10" db="EMBL/GenBank/DDBJ databases">
        <authorList>
            <person name="Myers G.S."/>
        </authorList>
    </citation>
    <scope>NUCLEOTIDE SEQUENCE [LARGE SCALE GENOMIC DNA]</scope>
</reference>
<dbReference type="eggNOG" id="COG1216">
    <property type="taxonomic scope" value="Bacteria"/>
</dbReference>
<dbReference type="InterPro" id="IPR027791">
    <property type="entry name" value="Galactosyl_T_C"/>
</dbReference>
<dbReference type="SUPFAM" id="SSF53448">
    <property type="entry name" value="Nucleotide-diphospho-sugar transferases"/>
    <property type="match status" value="1"/>
</dbReference>